<name>A0A4Z2I2X7_9TELE</name>
<keyword evidence="2" id="KW-1185">Reference proteome</keyword>
<gene>
    <name evidence="1" type="ORF">EYF80_017440</name>
</gene>
<organism evidence="1 2">
    <name type="scientific">Liparis tanakae</name>
    <name type="common">Tanaka's snailfish</name>
    <dbReference type="NCBI Taxonomy" id="230148"/>
    <lineage>
        <taxon>Eukaryota</taxon>
        <taxon>Metazoa</taxon>
        <taxon>Chordata</taxon>
        <taxon>Craniata</taxon>
        <taxon>Vertebrata</taxon>
        <taxon>Euteleostomi</taxon>
        <taxon>Actinopterygii</taxon>
        <taxon>Neopterygii</taxon>
        <taxon>Teleostei</taxon>
        <taxon>Neoteleostei</taxon>
        <taxon>Acanthomorphata</taxon>
        <taxon>Eupercaria</taxon>
        <taxon>Perciformes</taxon>
        <taxon>Cottioidei</taxon>
        <taxon>Cottales</taxon>
        <taxon>Liparidae</taxon>
        <taxon>Liparis</taxon>
    </lineage>
</organism>
<comment type="caution">
    <text evidence="1">The sequence shown here is derived from an EMBL/GenBank/DDBJ whole genome shotgun (WGS) entry which is preliminary data.</text>
</comment>
<dbReference type="EMBL" id="SRLO01000139">
    <property type="protein sequence ID" value="TNN72288.1"/>
    <property type="molecule type" value="Genomic_DNA"/>
</dbReference>
<evidence type="ECO:0000313" key="2">
    <source>
        <dbReference type="Proteomes" id="UP000314294"/>
    </source>
</evidence>
<sequence>MSKVKNELPHRRSEYDNFTPDFCNQHGPSDFVLPLELVSWVALKGHRIPRLTAIATTTPVHWDARVPAGCRHRAWTGERRAESVQGGRREGWGMKSVSNCTVTVFSVEWILAGSREPLSSDRDISFSGGPSQIFSMSWLASVSNANN</sequence>
<evidence type="ECO:0000313" key="1">
    <source>
        <dbReference type="EMBL" id="TNN72288.1"/>
    </source>
</evidence>
<proteinExistence type="predicted"/>
<reference evidence="1 2" key="1">
    <citation type="submission" date="2019-03" db="EMBL/GenBank/DDBJ databases">
        <title>First draft genome of Liparis tanakae, snailfish: a comprehensive survey of snailfish specific genes.</title>
        <authorList>
            <person name="Kim W."/>
            <person name="Song I."/>
            <person name="Jeong J.-H."/>
            <person name="Kim D."/>
            <person name="Kim S."/>
            <person name="Ryu S."/>
            <person name="Song J.Y."/>
            <person name="Lee S.K."/>
        </authorList>
    </citation>
    <scope>NUCLEOTIDE SEQUENCE [LARGE SCALE GENOMIC DNA]</scope>
    <source>
        <tissue evidence="1">Muscle</tissue>
    </source>
</reference>
<dbReference type="Proteomes" id="UP000314294">
    <property type="component" value="Unassembled WGS sequence"/>
</dbReference>
<dbReference type="AlphaFoldDB" id="A0A4Z2I2X7"/>
<protein>
    <submittedName>
        <fullName evidence="1">Uncharacterized protein</fullName>
    </submittedName>
</protein>
<accession>A0A4Z2I2X7</accession>